<gene>
    <name evidence="20" type="ORF">FA09DRAFT_301480</name>
</gene>
<sequence length="605" mass="66425">MLLKAETLAQGKGALLGGQASLPALPVPALEQTFKKYLRSTQPHLDAAAFKKTEQAVQAALDGGDAALFKELQARLEARAKDSASEGNWLASWWNEAAYMGYRDPVVPYVSYFYAHADDRSRRTGTKRAASQLKAMLQFRRLVESEELTPEKTKTGPMCSASYPWMFNSCRIPVKDMDQATKADPRSNNHLVVAYGGRFYEFDLVHSGEELSAQEIESQLERIVANAGAPESKPVGALTSDNRDKWAAARDALLAVGNGGGEKNKAALARIESSVIVLALDADSPTTIEERSWALWWGDGKNRFYDKQQLVVSANGKSGYMGEHSTMDGTPTLRMNDFVLSALAANKIDLGSGSRSLPTPKAIEFALDANVEGRIADSIKAFEELKAKHDLAVLDFQGYGKGAIKKYKCSPDAWVQMAIQLAFYKMYGAPCATYESAQTRKFKFGRTEVIRSCSVESKAFCEAMESSSASDEERSQAFQAAVKQHLAYAKDAADAQGVDRHLFGLKKLLKDGEQLPALYQDEAFAKSSHWKLSTSQISSESFAAWGYGEVVPDGFGCAYAIKENSLTFTLTSLKLDASRLRHYINESINELRELHDRLAAGQSKL</sequence>
<organism evidence="20 21">
    <name type="scientific">Tilletiopsis washingtonensis</name>
    <dbReference type="NCBI Taxonomy" id="58919"/>
    <lineage>
        <taxon>Eukaryota</taxon>
        <taxon>Fungi</taxon>
        <taxon>Dikarya</taxon>
        <taxon>Basidiomycota</taxon>
        <taxon>Ustilaginomycotina</taxon>
        <taxon>Exobasidiomycetes</taxon>
        <taxon>Entylomatales</taxon>
        <taxon>Entylomatales incertae sedis</taxon>
        <taxon>Tilletiopsis</taxon>
    </lineage>
</organism>
<evidence type="ECO:0000256" key="4">
    <source>
        <dbReference type="ARBA" id="ARBA00022448"/>
    </source>
</evidence>
<name>A0A316Z1M1_9BASI</name>
<evidence type="ECO:0000256" key="3">
    <source>
        <dbReference type="ARBA" id="ARBA00005232"/>
    </source>
</evidence>
<evidence type="ECO:0000256" key="17">
    <source>
        <dbReference type="ARBA" id="ARBA00073438"/>
    </source>
</evidence>
<dbReference type="GeneID" id="37267914"/>
<dbReference type="RefSeq" id="XP_025595710.1">
    <property type="nucleotide sequence ID" value="XM_025740368.1"/>
</dbReference>
<dbReference type="EMBL" id="KZ819304">
    <property type="protein sequence ID" value="PWN95431.1"/>
    <property type="molecule type" value="Genomic_DNA"/>
</dbReference>
<keyword evidence="11" id="KW-0472">Membrane</keyword>
<keyword evidence="13" id="KW-0012">Acyltransferase</keyword>
<dbReference type="PANTHER" id="PTHR22589:SF103">
    <property type="entry name" value="CARNITINE O-ACETYL-TRANSFERASE, ISOFORM A-RELATED"/>
    <property type="match status" value="1"/>
</dbReference>
<dbReference type="GO" id="GO:0009437">
    <property type="term" value="P:carnitine metabolic process"/>
    <property type="evidence" value="ECO:0007669"/>
    <property type="project" value="TreeGrafter"/>
</dbReference>
<dbReference type="EC" id="2.3.1.7" evidence="16"/>
<keyword evidence="9" id="KW-0443">Lipid metabolism</keyword>
<evidence type="ECO:0000256" key="10">
    <source>
        <dbReference type="ARBA" id="ARBA00023128"/>
    </source>
</evidence>
<dbReference type="Proteomes" id="UP000245946">
    <property type="component" value="Unassembled WGS sequence"/>
</dbReference>
<reference evidence="20 21" key="1">
    <citation type="journal article" date="2018" name="Mol. Biol. Evol.">
        <title>Broad Genomic Sampling Reveals a Smut Pathogenic Ancestry of the Fungal Clade Ustilaginomycotina.</title>
        <authorList>
            <person name="Kijpornyongpan T."/>
            <person name="Mondo S.J."/>
            <person name="Barry K."/>
            <person name="Sandor L."/>
            <person name="Lee J."/>
            <person name="Lipzen A."/>
            <person name="Pangilinan J."/>
            <person name="LaButti K."/>
            <person name="Hainaut M."/>
            <person name="Henrissat B."/>
            <person name="Grigoriev I.V."/>
            <person name="Spatafora J.W."/>
            <person name="Aime M.C."/>
        </authorList>
    </citation>
    <scope>NUCLEOTIDE SEQUENCE [LARGE SCALE GENOMIC DNA]</scope>
    <source>
        <strain evidence="20 21">MCA 4186</strain>
    </source>
</reference>
<dbReference type="SUPFAM" id="SSF52777">
    <property type="entry name" value="CoA-dependent acyltransferases"/>
    <property type="match status" value="2"/>
</dbReference>
<evidence type="ECO:0000256" key="13">
    <source>
        <dbReference type="ARBA" id="ARBA00023315"/>
    </source>
</evidence>
<evidence type="ECO:0000256" key="5">
    <source>
        <dbReference type="ARBA" id="ARBA00022679"/>
    </source>
</evidence>
<dbReference type="GO" id="GO:0004092">
    <property type="term" value="F:carnitine O-acetyltransferase activity"/>
    <property type="evidence" value="ECO:0007669"/>
    <property type="project" value="UniProtKB-EC"/>
</dbReference>
<dbReference type="Gene3D" id="3.30.559.70">
    <property type="entry name" value="Choline/Carnitine o-acyltransferase, domain 2"/>
    <property type="match status" value="1"/>
</dbReference>
<keyword evidence="12" id="KW-0576">Peroxisome</keyword>
<comment type="similarity">
    <text evidence="3">Belongs to the carnitine/choline acetyltransferase family.</text>
</comment>
<comment type="subcellular location">
    <subcellularLocation>
        <location evidence="2">Mitochondrion inner membrane</location>
        <topology evidence="2">Peripheral membrane protein</topology>
        <orientation evidence="2">Matrix side</orientation>
    </subcellularLocation>
    <subcellularLocation>
        <location evidence="1">Peroxisome</location>
    </subcellularLocation>
</comment>
<evidence type="ECO:0000256" key="8">
    <source>
        <dbReference type="ARBA" id="ARBA00022946"/>
    </source>
</evidence>
<proteinExistence type="inferred from homology"/>
<evidence type="ECO:0000256" key="1">
    <source>
        <dbReference type="ARBA" id="ARBA00004275"/>
    </source>
</evidence>
<dbReference type="GO" id="GO:0006631">
    <property type="term" value="P:fatty acid metabolic process"/>
    <property type="evidence" value="ECO:0007669"/>
    <property type="project" value="UniProtKB-KW"/>
</dbReference>
<evidence type="ECO:0000256" key="18">
    <source>
        <dbReference type="PIRSR" id="PIRSR600542-1"/>
    </source>
</evidence>
<feature type="active site" description="Proton acceptor" evidence="18">
    <location>
        <position position="324"/>
    </location>
</feature>
<dbReference type="STRING" id="58919.A0A316Z1M1"/>
<dbReference type="InterPro" id="IPR000542">
    <property type="entry name" value="Carn_acyl_trans"/>
</dbReference>
<dbReference type="OrthoDB" id="240216at2759"/>
<evidence type="ECO:0000256" key="14">
    <source>
        <dbReference type="ARBA" id="ARBA00052702"/>
    </source>
</evidence>
<dbReference type="Pfam" id="PF00755">
    <property type="entry name" value="Carn_acyltransf"/>
    <property type="match status" value="1"/>
</dbReference>
<evidence type="ECO:0000256" key="16">
    <source>
        <dbReference type="ARBA" id="ARBA00066910"/>
    </source>
</evidence>
<accession>A0A316Z1M1</accession>
<evidence type="ECO:0000256" key="2">
    <source>
        <dbReference type="ARBA" id="ARBA00004443"/>
    </source>
</evidence>
<feature type="domain" description="Choline/carnitine acyltransferase" evidence="19">
    <location>
        <begin position="25"/>
        <end position="585"/>
    </location>
</feature>
<evidence type="ECO:0000256" key="6">
    <source>
        <dbReference type="ARBA" id="ARBA00022792"/>
    </source>
</evidence>
<comment type="function">
    <text evidence="15">Carnitine acetylase is specific for short chain fatty acids. Carnitine acetylase seems to affect the flux through the pyruvate dehydrogenase complex. It may be involved as well in the transport of acetyl-CoA into mitochondria.</text>
</comment>
<dbReference type="FunFam" id="3.30.559.70:FF:000007">
    <property type="entry name" value="Carnitine O-acetyltransferase, mitochondrial"/>
    <property type="match status" value="1"/>
</dbReference>
<keyword evidence="4" id="KW-0813">Transport</keyword>
<dbReference type="GO" id="GO:0005743">
    <property type="term" value="C:mitochondrial inner membrane"/>
    <property type="evidence" value="ECO:0007669"/>
    <property type="project" value="UniProtKB-SubCell"/>
</dbReference>
<evidence type="ECO:0000256" key="9">
    <source>
        <dbReference type="ARBA" id="ARBA00023098"/>
    </source>
</evidence>
<keyword evidence="21" id="KW-1185">Reference proteome</keyword>
<dbReference type="GO" id="GO:0005777">
    <property type="term" value="C:peroxisome"/>
    <property type="evidence" value="ECO:0007669"/>
    <property type="project" value="UniProtKB-SubCell"/>
</dbReference>
<keyword evidence="5 20" id="KW-0808">Transferase</keyword>
<protein>
    <recommendedName>
        <fullName evidence="17">Carnitine O-acetyltransferase, mitochondrial</fullName>
        <ecNumber evidence="16">2.3.1.7</ecNumber>
    </recommendedName>
</protein>
<dbReference type="InterPro" id="IPR023213">
    <property type="entry name" value="CAT-like_dom_sf"/>
</dbReference>
<dbReference type="PANTHER" id="PTHR22589">
    <property type="entry name" value="CARNITINE O-ACYLTRANSFERASE"/>
    <property type="match status" value="1"/>
</dbReference>
<keyword evidence="10" id="KW-0496">Mitochondrion</keyword>
<dbReference type="AlphaFoldDB" id="A0A316Z1M1"/>
<keyword evidence="7" id="KW-0276">Fatty acid metabolism</keyword>
<evidence type="ECO:0000259" key="19">
    <source>
        <dbReference type="Pfam" id="PF00755"/>
    </source>
</evidence>
<dbReference type="Gene3D" id="3.30.559.10">
    <property type="entry name" value="Chloramphenicol acetyltransferase-like domain"/>
    <property type="match status" value="1"/>
</dbReference>
<dbReference type="InterPro" id="IPR042231">
    <property type="entry name" value="Cho/carn_acyl_trans_2"/>
</dbReference>
<evidence type="ECO:0000313" key="20">
    <source>
        <dbReference type="EMBL" id="PWN95431.1"/>
    </source>
</evidence>
<evidence type="ECO:0000313" key="21">
    <source>
        <dbReference type="Proteomes" id="UP000245946"/>
    </source>
</evidence>
<keyword evidence="6" id="KW-0999">Mitochondrion inner membrane</keyword>
<dbReference type="InterPro" id="IPR039551">
    <property type="entry name" value="Cho/carn_acyl_trans"/>
</dbReference>
<evidence type="ECO:0000256" key="15">
    <source>
        <dbReference type="ARBA" id="ARBA00053195"/>
    </source>
</evidence>
<keyword evidence="8" id="KW-0809">Transit peptide</keyword>
<comment type="catalytic activity">
    <reaction evidence="14">
        <text>(R)-carnitine + acetyl-CoA = O-acetyl-(R)-carnitine + CoA</text>
        <dbReference type="Rhea" id="RHEA:21136"/>
        <dbReference type="ChEBI" id="CHEBI:16347"/>
        <dbReference type="ChEBI" id="CHEBI:57287"/>
        <dbReference type="ChEBI" id="CHEBI:57288"/>
        <dbReference type="ChEBI" id="CHEBI:57589"/>
        <dbReference type="EC" id="2.3.1.7"/>
    </reaction>
</comment>
<evidence type="ECO:0000256" key="7">
    <source>
        <dbReference type="ARBA" id="ARBA00022832"/>
    </source>
</evidence>
<evidence type="ECO:0000256" key="12">
    <source>
        <dbReference type="ARBA" id="ARBA00023140"/>
    </source>
</evidence>
<evidence type="ECO:0000256" key="11">
    <source>
        <dbReference type="ARBA" id="ARBA00023136"/>
    </source>
</evidence>